<comment type="caution">
    <text evidence="2">The sequence shown here is derived from an EMBL/GenBank/DDBJ whole genome shotgun (WGS) entry which is preliminary data.</text>
</comment>
<dbReference type="AlphaFoldDB" id="A0A8T2VCW7"/>
<keyword evidence="3" id="KW-1185">Reference proteome</keyword>
<dbReference type="InterPro" id="IPR032710">
    <property type="entry name" value="NTF2-like_dom_sf"/>
</dbReference>
<proteinExistence type="predicted"/>
<reference evidence="2" key="1">
    <citation type="submission" date="2021-08" db="EMBL/GenBank/DDBJ databases">
        <title>WGS assembly of Ceratopteris richardii.</title>
        <authorList>
            <person name="Marchant D.B."/>
            <person name="Chen G."/>
            <person name="Jenkins J."/>
            <person name="Shu S."/>
            <person name="Leebens-Mack J."/>
            <person name="Grimwood J."/>
            <person name="Schmutz J."/>
            <person name="Soltis P."/>
            <person name="Soltis D."/>
            <person name="Chen Z.-H."/>
        </authorList>
    </citation>
    <scope>NUCLEOTIDE SEQUENCE</scope>
    <source>
        <strain evidence="2">Whitten #5841</strain>
        <tissue evidence="2">Leaf</tissue>
    </source>
</reference>
<dbReference type="SUPFAM" id="SSF54427">
    <property type="entry name" value="NTF2-like"/>
    <property type="match status" value="1"/>
</dbReference>
<evidence type="ECO:0000313" key="2">
    <source>
        <dbReference type="EMBL" id="KAH7442279.1"/>
    </source>
</evidence>
<name>A0A8T2VCW7_CERRI</name>
<dbReference type="EMBL" id="CM035408">
    <property type="protein sequence ID" value="KAH7442279.1"/>
    <property type="molecule type" value="Genomic_DNA"/>
</dbReference>
<gene>
    <name evidence="2" type="ORF">KP509_03G080000</name>
</gene>
<dbReference type="Pfam" id="PF12680">
    <property type="entry name" value="SnoaL_2"/>
    <property type="match status" value="1"/>
</dbReference>
<feature type="domain" description="SnoaL-like" evidence="1">
    <location>
        <begin position="91"/>
        <end position="200"/>
    </location>
</feature>
<organism evidence="2 3">
    <name type="scientific">Ceratopteris richardii</name>
    <name type="common">Triangle waterfern</name>
    <dbReference type="NCBI Taxonomy" id="49495"/>
    <lineage>
        <taxon>Eukaryota</taxon>
        <taxon>Viridiplantae</taxon>
        <taxon>Streptophyta</taxon>
        <taxon>Embryophyta</taxon>
        <taxon>Tracheophyta</taxon>
        <taxon>Polypodiopsida</taxon>
        <taxon>Polypodiidae</taxon>
        <taxon>Polypodiales</taxon>
        <taxon>Pteridineae</taxon>
        <taxon>Pteridaceae</taxon>
        <taxon>Parkerioideae</taxon>
        <taxon>Ceratopteris</taxon>
    </lineage>
</organism>
<dbReference type="PANTHER" id="PTHR33698:SF3">
    <property type="entry name" value="OS09G0266000 PROTEIN"/>
    <property type="match status" value="1"/>
</dbReference>
<sequence length="230" mass="26063">MEHERTCMKAIGCGRLLWTSVRNPRKICHVKSFRETWLLGLRHRPLQLVATASASITLFPIEARFLLLIRASATMAAHQSRPQSASDVILEMYAAINRSDSAAVGEFLAEDVVYDDLHIFEEPMHGRAEVLNFFNKFFEKSGSQLVFILDGITRNDPTCCGIMWHMAHLFSVGTVEHKGDHFPCSRGCSFYRFENRNGKLQLVYGRDIQEPAKKHGLAGLEAIRSVLDQR</sequence>
<dbReference type="Proteomes" id="UP000825935">
    <property type="component" value="Chromosome 3"/>
</dbReference>
<dbReference type="Gene3D" id="3.10.450.50">
    <property type="match status" value="1"/>
</dbReference>
<dbReference type="PANTHER" id="PTHR33698">
    <property type="entry name" value="NUCLEAR TRANSPORT FACTOR 2 (NTF2)-LIKE PROTEIN"/>
    <property type="match status" value="1"/>
</dbReference>
<dbReference type="OrthoDB" id="201750at2759"/>
<protein>
    <recommendedName>
        <fullName evidence="1">SnoaL-like domain-containing protein</fullName>
    </recommendedName>
</protein>
<evidence type="ECO:0000313" key="3">
    <source>
        <dbReference type="Proteomes" id="UP000825935"/>
    </source>
</evidence>
<accession>A0A8T2VCW7</accession>
<evidence type="ECO:0000259" key="1">
    <source>
        <dbReference type="Pfam" id="PF12680"/>
    </source>
</evidence>
<dbReference type="InterPro" id="IPR037401">
    <property type="entry name" value="SnoaL-like"/>
</dbReference>